<dbReference type="OrthoDB" id="1769137at2"/>
<accession>A0A198A1B0</accession>
<keyword evidence="4" id="KW-0597">Phosphoprotein</keyword>
<evidence type="ECO:0000259" key="5">
    <source>
        <dbReference type="PROSITE" id="PS01124"/>
    </source>
</evidence>
<evidence type="ECO:0000259" key="6">
    <source>
        <dbReference type="PROSITE" id="PS50110"/>
    </source>
</evidence>
<keyword evidence="1" id="KW-0805">Transcription regulation</keyword>
<feature type="modified residue" description="4-aspartylphosphate" evidence="4">
    <location>
        <position position="55"/>
    </location>
</feature>
<dbReference type="AlphaFoldDB" id="A0A198A1B0"/>
<dbReference type="EMBL" id="LYPB01000084">
    <property type="protein sequence ID" value="OAS15254.1"/>
    <property type="molecule type" value="Genomic_DNA"/>
</dbReference>
<dbReference type="Pfam" id="PF12833">
    <property type="entry name" value="HTH_18"/>
    <property type="match status" value="1"/>
</dbReference>
<feature type="domain" description="HTH araC/xylS-type" evidence="5">
    <location>
        <begin position="261"/>
        <end position="359"/>
    </location>
</feature>
<keyword evidence="8" id="KW-1185">Reference proteome</keyword>
<evidence type="ECO:0008006" key="9">
    <source>
        <dbReference type="Google" id="ProtNLM"/>
    </source>
</evidence>
<gene>
    <name evidence="7" type="ORF">A8708_22910</name>
</gene>
<dbReference type="PROSITE" id="PS00041">
    <property type="entry name" value="HTH_ARAC_FAMILY_1"/>
    <property type="match status" value="1"/>
</dbReference>
<sequence length="362" mass="41761">MFRVLIADDEHLIRSSLTSKIEQFSEETVVSGLAANGVKALEWLEEHYADICVTDVKMPLMGGLDLIAKVNERYPWMISVVVSSYDEFEFAKTSMQLGAIDYIIKPVDQEQLNGALARAIGEVATQRRAEAAMLFMRSIPHHQDMLQRWVLQIQTVQLETLPLLVVDTLDMLESLAGDRFYLLNPLSMAWLEMIVEELKKEKLKIELHEGKDLGLWEKTILQDKVRSYFRLCAVRRLEEGAQRIFAVTQAVKDQPSRRAIEEVKSFINDHYADKLNLQEIADRVAISRNHFAHLFKQETGTTVWNYLIQIRMGKARELLLGTDKRVYEIAHDVGYDNSVHFSQVFKEQFGLSPAEFKKRMER</sequence>
<proteinExistence type="predicted"/>
<dbReference type="Proteomes" id="UP000078454">
    <property type="component" value="Unassembled WGS sequence"/>
</dbReference>
<dbReference type="InterPro" id="IPR018060">
    <property type="entry name" value="HTH_AraC"/>
</dbReference>
<dbReference type="Gene3D" id="3.40.50.2300">
    <property type="match status" value="1"/>
</dbReference>
<keyword evidence="2" id="KW-0238">DNA-binding</keyword>
<dbReference type="PANTHER" id="PTHR43280:SF28">
    <property type="entry name" value="HTH-TYPE TRANSCRIPTIONAL ACTIVATOR RHAS"/>
    <property type="match status" value="1"/>
</dbReference>
<evidence type="ECO:0000313" key="7">
    <source>
        <dbReference type="EMBL" id="OAS15254.1"/>
    </source>
</evidence>
<dbReference type="GO" id="GO:0003700">
    <property type="term" value="F:DNA-binding transcription factor activity"/>
    <property type="evidence" value="ECO:0007669"/>
    <property type="project" value="InterPro"/>
</dbReference>
<dbReference type="CDD" id="cd17536">
    <property type="entry name" value="REC_YesN-like"/>
    <property type="match status" value="1"/>
</dbReference>
<dbReference type="Gene3D" id="1.10.10.60">
    <property type="entry name" value="Homeodomain-like"/>
    <property type="match status" value="2"/>
</dbReference>
<evidence type="ECO:0000256" key="1">
    <source>
        <dbReference type="ARBA" id="ARBA00023015"/>
    </source>
</evidence>
<comment type="caution">
    <text evidence="7">The sequence shown here is derived from an EMBL/GenBank/DDBJ whole genome shotgun (WGS) entry which is preliminary data.</text>
</comment>
<dbReference type="InterPro" id="IPR009057">
    <property type="entry name" value="Homeodomain-like_sf"/>
</dbReference>
<dbReference type="Pfam" id="PF00072">
    <property type="entry name" value="Response_reg"/>
    <property type="match status" value="1"/>
</dbReference>
<dbReference type="PROSITE" id="PS01124">
    <property type="entry name" value="HTH_ARAC_FAMILY_2"/>
    <property type="match status" value="1"/>
</dbReference>
<evidence type="ECO:0000313" key="8">
    <source>
        <dbReference type="Proteomes" id="UP000078454"/>
    </source>
</evidence>
<dbReference type="SMART" id="SM00448">
    <property type="entry name" value="REC"/>
    <property type="match status" value="1"/>
</dbReference>
<dbReference type="SUPFAM" id="SSF52172">
    <property type="entry name" value="CheY-like"/>
    <property type="match status" value="1"/>
</dbReference>
<dbReference type="InterPro" id="IPR020449">
    <property type="entry name" value="Tscrpt_reg_AraC-type_HTH"/>
</dbReference>
<name>A0A198A1B0_9BACL</name>
<dbReference type="SMART" id="SM00342">
    <property type="entry name" value="HTH_ARAC"/>
    <property type="match status" value="1"/>
</dbReference>
<dbReference type="PRINTS" id="PR00032">
    <property type="entry name" value="HTHARAC"/>
</dbReference>
<organism evidence="7 8">
    <name type="scientific">Paenibacillus oryzisoli</name>
    <dbReference type="NCBI Taxonomy" id="1850517"/>
    <lineage>
        <taxon>Bacteria</taxon>
        <taxon>Bacillati</taxon>
        <taxon>Bacillota</taxon>
        <taxon>Bacilli</taxon>
        <taxon>Bacillales</taxon>
        <taxon>Paenibacillaceae</taxon>
        <taxon>Paenibacillus</taxon>
    </lineage>
</organism>
<evidence type="ECO:0000256" key="4">
    <source>
        <dbReference type="PROSITE-ProRule" id="PRU00169"/>
    </source>
</evidence>
<feature type="domain" description="Response regulatory" evidence="6">
    <location>
        <begin position="3"/>
        <end position="120"/>
    </location>
</feature>
<protein>
    <recommendedName>
        <fullName evidence="9">DNA-binding response regulator</fullName>
    </recommendedName>
</protein>
<dbReference type="PROSITE" id="PS50110">
    <property type="entry name" value="RESPONSE_REGULATORY"/>
    <property type="match status" value="1"/>
</dbReference>
<dbReference type="GO" id="GO:0000160">
    <property type="term" value="P:phosphorelay signal transduction system"/>
    <property type="evidence" value="ECO:0007669"/>
    <property type="project" value="InterPro"/>
</dbReference>
<evidence type="ECO:0000256" key="3">
    <source>
        <dbReference type="ARBA" id="ARBA00023163"/>
    </source>
</evidence>
<dbReference type="RefSeq" id="WP_068668492.1">
    <property type="nucleotide sequence ID" value="NZ_LYPB01000084.1"/>
</dbReference>
<dbReference type="InterPro" id="IPR011006">
    <property type="entry name" value="CheY-like_superfamily"/>
</dbReference>
<dbReference type="InterPro" id="IPR018062">
    <property type="entry name" value="HTH_AraC-typ_CS"/>
</dbReference>
<dbReference type="PANTHER" id="PTHR43280">
    <property type="entry name" value="ARAC-FAMILY TRANSCRIPTIONAL REGULATOR"/>
    <property type="match status" value="1"/>
</dbReference>
<reference evidence="7 8" key="1">
    <citation type="submission" date="2016-05" db="EMBL/GenBank/DDBJ databases">
        <title>Paenibacillus sp. 1ZS3-15 nov., isolated from the rhizosphere soil.</title>
        <authorList>
            <person name="Zhang X.X."/>
            <person name="Zhang J."/>
        </authorList>
    </citation>
    <scope>NUCLEOTIDE SEQUENCE [LARGE SCALE GENOMIC DNA]</scope>
    <source>
        <strain evidence="7 8">1ZS3-15</strain>
    </source>
</reference>
<keyword evidence="3" id="KW-0804">Transcription</keyword>
<dbReference type="STRING" id="1850517.A8708_22910"/>
<dbReference type="SUPFAM" id="SSF46689">
    <property type="entry name" value="Homeodomain-like"/>
    <property type="match status" value="2"/>
</dbReference>
<dbReference type="GO" id="GO:0043565">
    <property type="term" value="F:sequence-specific DNA binding"/>
    <property type="evidence" value="ECO:0007669"/>
    <property type="project" value="InterPro"/>
</dbReference>
<dbReference type="InterPro" id="IPR001789">
    <property type="entry name" value="Sig_transdc_resp-reg_receiver"/>
</dbReference>
<evidence type="ECO:0000256" key="2">
    <source>
        <dbReference type="ARBA" id="ARBA00023125"/>
    </source>
</evidence>